<gene>
    <name evidence="2" type="ORF">SCOCK_140161</name>
</gene>
<organism evidence="2 3">
    <name type="scientific">Actinacidiphila cocklensis</name>
    <dbReference type="NCBI Taxonomy" id="887465"/>
    <lineage>
        <taxon>Bacteria</taxon>
        <taxon>Bacillati</taxon>
        <taxon>Actinomycetota</taxon>
        <taxon>Actinomycetes</taxon>
        <taxon>Kitasatosporales</taxon>
        <taxon>Streptomycetaceae</taxon>
        <taxon>Actinacidiphila</taxon>
    </lineage>
</organism>
<dbReference type="EMBL" id="CAJSLV010000042">
    <property type="protein sequence ID" value="CAG6391963.1"/>
    <property type="molecule type" value="Genomic_DNA"/>
</dbReference>
<dbReference type="AlphaFoldDB" id="A0A9W4GP33"/>
<sequence length="252" mass="27754">MLTAAVGSWSWYEALRLAASRRTGGSAPVQNAAVTDKAEDTDRQRAFLACAAEVARLLGVDVDAPGTPAMRRARNLAHAVRRPLLESPRLADELFAPLMAAAVHDPDPSFCRWFVEPALYGFGRRRVLEALVEYLRSGTDAERAGATRAWYWAGMPLRADRSAAYAPDGTRAASLDASQEAAEAWMEVSMRVYAETTDAELRYHVMRMRPVSREAYPPRLQNLFETTLNAARADPDGDNRRWAGDVDRAGSA</sequence>
<evidence type="ECO:0000313" key="2">
    <source>
        <dbReference type="EMBL" id="CAG6391963.1"/>
    </source>
</evidence>
<feature type="region of interest" description="Disordered" evidence="1">
    <location>
        <begin position="231"/>
        <end position="252"/>
    </location>
</feature>
<evidence type="ECO:0000256" key="1">
    <source>
        <dbReference type="SAM" id="MobiDB-lite"/>
    </source>
</evidence>
<dbReference type="Proteomes" id="UP001152519">
    <property type="component" value="Unassembled WGS sequence"/>
</dbReference>
<name>A0A9W4GP33_9ACTN</name>
<keyword evidence="3" id="KW-1185">Reference proteome</keyword>
<comment type="caution">
    <text evidence="2">The sequence shown here is derived from an EMBL/GenBank/DDBJ whole genome shotgun (WGS) entry which is preliminary data.</text>
</comment>
<reference evidence="2" key="1">
    <citation type="submission" date="2021-05" db="EMBL/GenBank/DDBJ databases">
        <authorList>
            <person name="Arsene-Ploetze F."/>
        </authorList>
    </citation>
    <scope>NUCLEOTIDE SEQUENCE</scope>
    <source>
        <strain evidence="2">DSM 42138</strain>
    </source>
</reference>
<protein>
    <submittedName>
        <fullName evidence="2">Uncharacterized protein</fullName>
    </submittedName>
</protein>
<accession>A0A9W4GP33</accession>
<feature type="compositionally biased region" description="Basic and acidic residues" evidence="1">
    <location>
        <begin position="233"/>
        <end position="252"/>
    </location>
</feature>
<evidence type="ECO:0000313" key="3">
    <source>
        <dbReference type="Proteomes" id="UP001152519"/>
    </source>
</evidence>
<proteinExistence type="predicted"/>